<name>A0ACC2FC45_DALPE</name>
<comment type="caution">
    <text evidence="1">The sequence shown here is derived from an EMBL/GenBank/DDBJ whole genome shotgun (WGS) entry which is preliminary data.</text>
</comment>
<reference evidence="1" key="1">
    <citation type="submission" date="2021-05" db="EMBL/GenBank/DDBJ databases">
        <authorList>
            <person name="Pan Q."/>
            <person name="Jouanno E."/>
            <person name="Zahm M."/>
            <person name="Klopp C."/>
            <person name="Cabau C."/>
            <person name="Louis A."/>
            <person name="Berthelot C."/>
            <person name="Parey E."/>
            <person name="Roest Crollius H."/>
            <person name="Montfort J."/>
            <person name="Robinson-Rechavi M."/>
            <person name="Bouchez O."/>
            <person name="Lampietro C."/>
            <person name="Lopez Roques C."/>
            <person name="Donnadieu C."/>
            <person name="Postlethwait J."/>
            <person name="Bobe J."/>
            <person name="Dillon D."/>
            <person name="Chandos A."/>
            <person name="von Hippel F."/>
            <person name="Guiguen Y."/>
        </authorList>
    </citation>
    <scope>NUCLEOTIDE SEQUENCE</scope>
    <source>
        <strain evidence="1">YG-Jan2019</strain>
    </source>
</reference>
<gene>
    <name evidence="1" type="ORF">DPEC_G00314300</name>
</gene>
<proteinExistence type="predicted"/>
<sequence>MSKSGTFKFKSIFHKTKSAGNEKTPYGDEEPADRGTRSETLPTGTGQVYGQGRRMSDEVIMVPRSEEKKKSKRFLSLRSKKRASKETMDESLFYNGAEGNINSTMSFDQMSVTTEYSIKSARTEEDQDCTSLQSWDISALGNLSPRKSRNKSSDGMLNRITGFFSKKKSRSNVYSSGSEDGSQQGPGSSSSPGSPLSPQQPPEEDSQRTPTPTRREQEAVGDWRGPGSVRGSQSEIQAEEPVFSGNSSPSTSSLGSLVESNIGHLPFADSDSSDRGSVKEVQLSRVSQVEAVGKAHRNSGNRTPSNLSSSGTEQVPELSLTEDFVGEVNRRLQLHIDKPTVKDAGGKGGVDPAAQTDLRSVDLPQSQLNTDVTSLVPESGKTSLKSSAGGKVCYPLGVAFGSQSQNASSPYHQPEEDEGEDSPAMGMKHWGKGLKSTSRRDPAPPSQTQDSPGTLHKATWVETNLEEEEWESRGERANSLQASAVPVSVAPAEDTDTAGAPATSTELSQAAHAGRWPKLVGYTTPASRETETNTDRLKELGLGTHSETGAPLEDQTTLSKKEKRRSLRLSHSEVFFPKNVYVSPEPSFDADEPTDAEANESACLGLAPETPQRSEVKLLSSSKSVDVEDDRLIPAGSVTECADLSQHEAISVDGSGTTPISDLDATSPTATMAGRKMQTCYSSGVRGQKVPPVTTPKPRDGAMANVSKSPPSPAEPKSKAVLGTAIGKGFTGGSIAKTSSGASWQRSPIDVCEKSEVVSPTSKDPSTGGKTEITDGTKSRIPKKSSTEAVPKALLSADVSLATNVSDAVSLPAPGSKPQKYPKPKRVVMKIDKGPANEEVKPVNSGELPTRRPVKTEGLSPTKAPVMSPMSSTEPEYKSTTAKTGEPKEFKKQSPTCPDGNNSSVAPKSRLPKASDNSPTSVVRRMKDGKPLTSDKGTKKIPTTEKASRAISVPSTPASPKQQELPSPEDRSTDELLSPEPQKERKWPCPLPTNLPQQPSNESTSRDDSDPPTKPEKPASFRLKKQSDITSPTIDKTAEDPGKNSPPCLKSPVKDPSDSMTGASKLPLLRQKTPPKRKPKPPVRKTEQTVNSKTLSEIQGQSVDPVSPVTEKPQVKYQRTTATTQTLSNSRTELINDLTDESSNSGTKESPKGSNSGTPELERDAKSEKTVQTVHITQKQQTKSFPDVSSETESLGLTNKSQQLTGNVESVLIPEKRQCNADLSASATSSDQEVSTSRKRVVTTSVLFSSDAKKQAYQKSVDEVQLASGNLVHNSGEKVSNKKSKTKQEDRPSGVANKIPASKISDPTKELETQSTKAQENCVSVLNRPTQSQSLKQNSVDASSEPREENEQEGKQIQATTTTAVLKMHKEQEAENKTKQECRPNEEVANKAGVILDTKEESENICTKAQDENTLVLNNPREPRSLKSNLTEANSMSHRERIQKDTLTEVAAKKTVPKTDTKREEKNESIVPEKQENDIEQDDRLSEVDIKNTVSTIFEPKEESKTLNTKTQGENLMVGKEAKEPPSLKQNLADGDSSTDKERKQEDTLIEAQKTSVPKMDAKPQWQEKDIETKQDDRLSKDVTKIIVSKILDPEDESKTKLLKAQEPKKFGETKQEDRLSKVETKNTVSRTLEVEKESKTVSTKVQEENVLVGKESKEPQSLKENLVGSNSGLETEKKQEDTSIQAPKSTVPKIDAEQEAKTTKQPEKEKAIETKHDDGLSEVETKNRGNKKVELNEESKTVSTKTQEENVLVVKEPIKPQSLKQNLVGGDSSPDTEKKQEDTSIEVPKNTVPQIDAKQEAKTTKPQGQKKDIKTRQDDRLSEVETKNIGSTIVEPMEESKTFNTKTQEENLLVGKEAKEPQSLKHNLVGGDSSTDKERKQEDTSIEAPKSTVPKMDAKQKAKTTKPQGEEKDIKTRQDDRLSELKTKNIVSKTVELKEESKTTSTKAQEENILVGKESYETQSLTNNLVYGDSSLQTEKKQEDTSIEAPKSTVPRMDAKQEAKTTKPQGQEKVSETKHDDGLSEVETKNRVPKKVELIEESKTLSTKAQEENVLVGKEPREPQSLKQNLVGDDSSPDTEKKQEDTSIEVPKSTVPKIDAKQEAKTTKPQGQEKDIKTRQDDRLSEVETKNTASRTSEPKKESKTVISVAQETNVLVGKGLNEPQSLTTKLADGDSGPHKERKEEDTSIEAARSTIPKVDTKQEAKTETTKPQGPEKYNETKQEDKLSEDVNKNIASKILDPENKSKTKGVKAPEQKKNRDTKQEDMLSEQENKKVEPKEESKTVNTKAQEENVLVGKEPQSLKQNLADGNSSLQTEKKQEESLIEVPKSTVPKMDTKQEAKTTKPKRQEKDIETKQEDRLSEVETKNIVSTIVEPKEESKTMITKAQEDNVLVGNEPEEPQSLKQNLADCNSSPHTKRKEEDTFIVAARSTIPQMGEKQEAKAITTKPQVLENDNEPKQEDRLSESVTKNIDSKKTDQKDESKTKGMKAEEQKKYIEKKQDDKQREVQTKTTGSKILDVVEESKVISKKAQEKNFVINDPIEPSSLKEILAGASSEPPKERKQEYKPTEVATKKKVPKMDKKPEGKAITSEAQEQKRENENKQDNIQTKSTVSKVLDTKQTLNTISAKEDNALVFKESLKTLKASPKSEMPPQSSSSAKHSSAPKLLPQKADSPSSWLDLEQTYKNEHSKATNRRLRTSSSEDDGLAESDDPEDFIRSIKEQCTPFSLPPKKHHGHLKIPSSPFALPAIKEDRFEKPFDSEGFQFGLKKAKDKETPAMLIRKQALEREEKTQARRASSEESLLFKALETPSRKPGSETDKKCGDGELKVELKTELEEEQQGKGEETVQLTPRLGRMSILSNLMSSPKTSRKGKVLPSSSLVSNDAPTSITVQGMAPGRVDGKGMDPYQHVGLGAASESLISLSSLPPFPSCTEQKLPDQPEKYLQKDKGHLQSSAPQSAMASPVIELVQGTGLPPLDAGSKGRSVGLHAARKRAPKAHLNGLSTASSKIKEVRGFHKRPGKIVLHEHAQFGGEAYEVFGDVDDASAMKLSSVISVRVVRGCWLLYEKPGFQGRTIALEEGPLELVNKWAEEVTPDALDETGQPVPTAPMVIGSIWLAVQDYGVPRIDLYTEVNGLGRMTSFCDDTVEICTYGNIQNTGSIKIHSGVWLVYCDPGYEGMLAVLEEGEYPCPDSWGFSQPFIGSLKPLRMGGIKVEYPNEVKALLFDGPGFEGECVAIDDDVYSFEEDEVAEQGIGGVEEDGCVEEGAVEGAGEGNPVRKRTLSSVGSIKILCGLWVGYDMPEFGGRQYLLEEGQYPDWREWAGCDLLSLRPVRTDFLSPHVKLFSERDFGERGANVDLVEHVTDMEVTGFGLKTQSVNVLGGVWIAFENPRFSGELYVLEKGLYGNPDDWGGQNFRISSLQPVFQENQCGLSKFKVQLFSEPWFQGSEVVLEDSVVDLDFSPGSCRVLAGSWVAYEGARYTENMYVLEEGEFPDTESMGPSPGSAIRSIQTVGREFSMPSIMLFGQVGCRGRRVVLTGGEVNLQRAGYCARIRSLVVEGGMWVLYERINHRGRQILVPPGELSDWLEFSSWPQIGSLRPLVQKQVYFRLRSEESGCIMTLTGPLDDVKLLRVQALEETGGVEQIWLYSDGRLRCKLVEDCNLQTTGSVVMAGSRLNVSPQELGKDNQLWNLTPDGLVRCHLRPDLVLEVKGGQGYDKSQVILNTFDERKHNQRWLLEIM</sequence>
<accession>A0ACC2FC45</accession>
<evidence type="ECO:0000313" key="2">
    <source>
        <dbReference type="Proteomes" id="UP001157502"/>
    </source>
</evidence>
<dbReference type="EMBL" id="CM055757">
    <property type="protein sequence ID" value="KAJ7988930.1"/>
    <property type="molecule type" value="Genomic_DNA"/>
</dbReference>
<keyword evidence="2" id="KW-1185">Reference proteome</keyword>
<dbReference type="Proteomes" id="UP001157502">
    <property type="component" value="Chromosome 30"/>
</dbReference>
<organism evidence="1 2">
    <name type="scientific">Dallia pectoralis</name>
    <name type="common">Alaska blackfish</name>
    <dbReference type="NCBI Taxonomy" id="75939"/>
    <lineage>
        <taxon>Eukaryota</taxon>
        <taxon>Metazoa</taxon>
        <taxon>Chordata</taxon>
        <taxon>Craniata</taxon>
        <taxon>Vertebrata</taxon>
        <taxon>Euteleostomi</taxon>
        <taxon>Actinopterygii</taxon>
        <taxon>Neopterygii</taxon>
        <taxon>Teleostei</taxon>
        <taxon>Protacanthopterygii</taxon>
        <taxon>Esociformes</taxon>
        <taxon>Umbridae</taxon>
        <taxon>Dallia</taxon>
    </lineage>
</organism>
<protein>
    <submittedName>
        <fullName evidence="1">Uncharacterized protein</fullName>
    </submittedName>
</protein>
<evidence type="ECO:0000313" key="1">
    <source>
        <dbReference type="EMBL" id="KAJ7988930.1"/>
    </source>
</evidence>